<comment type="caution">
    <text evidence="2">The sequence shown here is derived from an EMBL/GenBank/DDBJ whole genome shotgun (WGS) entry which is preliminary data.</text>
</comment>
<reference evidence="2" key="2">
    <citation type="submission" date="2020-05" db="EMBL/GenBank/DDBJ databases">
        <authorList>
            <person name="Kim H.-S."/>
            <person name="Proctor R.H."/>
            <person name="Brown D.W."/>
        </authorList>
    </citation>
    <scope>NUCLEOTIDE SEQUENCE</scope>
    <source>
        <strain evidence="2">NRRL 45417</strain>
    </source>
</reference>
<keyword evidence="3" id="KW-1185">Reference proteome</keyword>
<dbReference type="Proteomes" id="UP000604273">
    <property type="component" value="Unassembled WGS sequence"/>
</dbReference>
<reference evidence="2" key="1">
    <citation type="journal article" date="2020" name="BMC Genomics">
        <title>Correction to: Identification and distribution of gene clusters required for synthesis of sphingolipid metabolism inhibitors in diverse species of the filamentous fungus Fusarium.</title>
        <authorList>
            <person name="Kim H.S."/>
            <person name="Lohmar J.M."/>
            <person name="Busman M."/>
            <person name="Brown D.W."/>
            <person name="Naumann T.A."/>
            <person name="Divon H.H."/>
            <person name="Lysoe E."/>
            <person name="Uhlig S."/>
            <person name="Proctor R.H."/>
        </authorList>
    </citation>
    <scope>NUCLEOTIDE SEQUENCE</scope>
    <source>
        <strain evidence="2">NRRL 45417</strain>
    </source>
</reference>
<dbReference type="OrthoDB" id="5212124at2759"/>
<keyword evidence="1" id="KW-0732">Signal</keyword>
<accession>A0A8H4X4C2</accession>
<dbReference type="EMBL" id="JABFAI010000005">
    <property type="protein sequence ID" value="KAF4961442.1"/>
    <property type="molecule type" value="Genomic_DNA"/>
</dbReference>
<evidence type="ECO:0000256" key="1">
    <source>
        <dbReference type="SAM" id="SignalP"/>
    </source>
</evidence>
<feature type="chain" id="PRO_5034354341" evidence="1">
    <location>
        <begin position="18"/>
        <end position="126"/>
    </location>
</feature>
<protein>
    <submittedName>
        <fullName evidence="2">Uncharacterized protein</fullName>
    </submittedName>
</protein>
<dbReference type="AlphaFoldDB" id="A0A8H4X4C2"/>
<feature type="signal peptide" evidence="1">
    <location>
        <begin position="1"/>
        <end position="17"/>
    </location>
</feature>
<proteinExistence type="predicted"/>
<gene>
    <name evidence="2" type="ORF">FGADI_296</name>
</gene>
<organism evidence="2 3">
    <name type="scientific">Fusarium gaditjirri</name>
    <dbReference type="NCBI Taxonomy" id="282569"/>
    <lineage>
        <taxon>Eukaryota</taxon>
        <taxon>Fungi</taxon>
        <taxon>Dikarya</taxon>
        <taxon>Ascomycota</taxon>
        <taxon>Pezizomycotina</taxon>
        <taxon>Sordariomycetes</taxon>
        <taxon>Hypocreomycetidae</taxon>
        <taxon>Hypocreales</taxon>
        <taxon>Nectriaceae</taxon>
        <taxon>Fusarium</taxon>
        <taxon>Fusarium nisikadoi species complex</taxon>
    </lineage>
</organism>
<evidence type="ECO:0000313" key="3">
    <source>
        <dbReference type="Proteomes" id="UP000604273"/>
    </source>
</evidence>
<name>A0A8H4X4C2_9HYPO</name>
<sequence length="126" mass="12967">MKASIIITTILTTSAWASTLPTKRQSASNEAALQKAREDSANAIEGGQGRGRLLLDEGNCSEACKRCRSNAVATAVAEVFGCGTAAVAVEVLTAGAATFLEAAGFIACEAAVVTNLNEKEETCLKD</sequence>
<evidence type="ECO:0000313" key="2">
    <source>
        <dbReference type="EMBL" id="KAF4961442.1"/>
    </source>
</evidence>